<evidence type="ECO:0000256" key="5">
    <source>
        <dbReference type="ARBA" id="ARBA00022989"/>
    </source>
</evidence>
<evidence type="ECO:0000313" key="11">
    <source>
        <dbReference type="Proteomes" id="UP000187429"/>
    </source>
</evidence>
<dbReference type="Pfam" id="PF07690">
    <property type="entry name" value="MFS_1"/>
    <property type="match status" value="1"/>
</dbReference>
<accession>A0A1R1YK90</accession>
<reference evidence="11" key="1">
    <citation type="submission" date="2017-01" db="EMBL/GenBank/DDBJ databases">
        <authorList>
            <person name="Wang Y."/>
            <person name="White M."/>
            <person name="Kvist S."/>
            <person name="Moncalvo J.-M."/>
        </authorList>
    </citation>
    <scope>NUCLEOTIDE SEQUENCE [LARGE SCALE GENOMIC DNA]</scope>
    <source>
        <strain evidence="11">ID-206-W2</strain>
    </source>
</reference>
<organism evidence="10 11">
    <name type="scientific">Smittium culicis</name>
    <dbReference type="NCBI Taxonomy" id="133412"/>
    <lineage>
        <taxon>Eukaryota</taxon>
        <taxon>Fungi</taxon>
        <taxon>Fungi incertae sedis</taxon>
        <taxon>Zoopagomycota</taxon>
        <taxon>Kickxellomycotina</taxon>
        <taxon>Harpellomycetes</taxon>
        <taxon>Harpellales</taxon>
        <taxon>Legeriomycetaceae</taxon>
        <taxon>Smittium</taxon>
    </lineage>
</organism>
<feature type="compositionally biased region" description="Polar residues" evidence="7">
    <location>
        <begin position="236"/>
        <end position="247"/>
    </location>
</feature>
<feature type="region of interest" description="Disordered" evidence="7">
    <location>
        <begin position="211"/>
        <end position="250"/>
    </location>
</feature>
<dbReference type="EMBL" id="LSSM01001061">
    <property type="protein sequence ID" value="OMJ27339.1"/>
    <property type="molecule type" value="Genomic_DNA"/>
</dbReference>
<sequence length="485" mass="52147">MIKSITAWFKTRTALLWLASLSLLIDAGVYGIIIPALPDILQRDMGASTTVNGLLIAFYGLGVLIGAPTVSYYSDKNEVRRMPMIYGFILLAVSSMGIGLSKKVYQLFIARLGQGIASGVTWSLGLGMLIDVYPSDKLDSPISIVYSCFTIGVLGGPFLGGVIYRYGGIMSVAYLMTAVSILNLAFRILVPDTKELKVILAMTDAENEQANDTNEIIKSNNTEESISTNKEKSSEQDMPSGSNQETPISEKRSDLPEANLGFFDLIKDSRVLACCFVVVLTYGVLGSLEVVLPIVFDETFKLTSDKIGYTFIAFSVPSVIAFSVPSVIGGLIVGRLVDSKYMNSKFGTEKKRYVVMFLGNVISGVFIICIGLSKTIPLNIVFMSFVGFFTGAGDVSIMAALGSHVSVMGKRKLATGLYSKLGSGANSMAYSLFNVSYSIAVIVLPLLSSVILKASSIIVVCILLGIMLITGVSLSTGYVYFKTKD</sequence>
<feature type="transmembrane region" description="Helical" evidence="8">
    <location>
        <begin position="307"/>
        <end position="333"/>
    </location>
</feature>
<feature type="domain" description="Major facilitator superfamily (MFS) profile" evidence="9">
    <location>
        <begin position="15"/>
        <end position="473"/>
    </location>
</feature>
<dbReference type="GO" id="GO:0022857">
    <property type="term" value="F:transmembrane transporter activity"/>
    <property type="evidence" value="ECO:0007669"/>
    <property type="project" value="InterPro"/>
</dbReference>
<dbReference type="Gene3D" id="1.20.1250.20">
    <property type="entry name" value="MFS general substrate transporter like domains"/>
    <property type="match status" value="1"/>
</dbReference>
<dbReference type="InterPro" id="IPR050930">
    <property type="entry name" value="MFS_Vesicular_Transporter"/>
</dbReference>
<evidence type="ECO:0000259" key="9">
    <source>
        <dbReference type="PROSITE" id="PS50850"/>
    </source>
</evidence>
<evidence type="ECO:0000256" key="3">
    <source>
        <dbReference type="ARBA" id="ARBA00022448"/>
    </source>
</evidence>
<dbReference type="PRINTS" id="PR01035">
    <property type="entry name" value="TCRTETA"/>
</dbReference>
<dbReference type="PANTHER" id="PTHR23506:SF23">
    <property type="entry name" value="GH10249P"/>
    <property type="match status" value="1"/>
</dbReference>
<keyword evidence="6 8" id="KW-0472">Membrane</keyword>
<dbReference type="InterPro" id="IPR020846">
    <property type="entry name" value="MFS_dom"/>
</dbReference>
<feature type="transmembrane region" description="Helical" evidence="8">
    <location>
        <begin position="172"/>
        <end position="190"/>
    </location>
</feature>
<comment type="subcellular location">
    <subcellularLocation>
        <location evidence="1">Membrane</location>
        <topology evidence="1">Multi-pass membrane protein</topology>
    </subcellularLocation>
</comment>
<feature type="transmembrane region" description="Helical" evidence="8">
    <location>
        <begin position="271"/>
        <end position="295"/>
    </location>
</feature>
<proteinExistence type="inferred from homology"/>
<feature type="transmembrane region" description="Helical" evidence="8">
    <location>
        <begin position="428"/>
        <end position="451"/>
    </location>
</feature>
<evidence type="ECO:0000256" key="6">
    <source>
        <dbReference type="ARBA" id="ARBA00023136"/>
    </source>
</evidence>
<feature type="transmembrane region" description="Helical" evidence="8">
    <location>
        <begin position="85"/>
        <end position="102"/>
    </location>
</feature>
<dbReference type="OrthoDB" id="5086884at2759"/>
<feature type="compositionally biased region" description="Polar residues" evidence="7">
    <location>
        <begin position="211"/>
        <end position="228"/>
    </location>
</feature>
<dbReference type="Proteomes" id="UP000187429">
    <property type="component" value="Unassembled WGS sequence"/>
</dbReference>
<evidence type="ECO:0000256" key="4">
    <source>
        <dbReference type="ARBA" id="ARBA00022692"/>
    </source>
</evidence>
<feature type="transmembrane region" description="Helical" evidence="8">
    <location>
        <begin position="457"/>
        <end position="481"/>
    </location>
</feature>
<feature type="transmembrane region" description="Helical" evidence="8">
    <location>
        <begin position="385"/>
        <end position="407"/>
    </location>
</feature>
<feature type="transmembrane region" description="Helical" evidence="8">
    <location>
        <begin position="55"/>
        <end position="73"/>
    </location>
</feature>
<feature type="transmembrane region" description="Helical" evidence="8">
    <location>
        <begin position="144"/>
        <end position="166"/>
    </location>
</feature>
<protein>
    <submittedName>
        <fullName evidence="10">Putative MFS-type transporter</fullName>
    </submittedName>
</protein>
<keyword evidence="3" id="KW-0813">Transport</keyword>
<evidence type="ECO:0000256" key="8">
    <source>
        <dbReference type="SAM" id="Phobius"/>
    </source>
</evidence>
<keyword evidence="4 8" id="KW-0812">Transmembrane</keyword>
<keyword evidence="11" id="KW-1185">Reference proteome</keyword>
<feature type="transmembrane region" description="Helical" evidence="8">
    <location>
        <begin position="353"/>
        <end position="373"/>
    </location>
</feature>
<evidence type="ECO:0000313" key="10">
    <source>
        <dbReference type="EMBL" id="OMJ27339.1"/>
    </source>
</evidence>
<evidence type="ECO:0000256" key="2">
    <source>
        <dbReference type="ARBA" id="ARBA00006829"/>
    </source>
</evidence>
<dbReference type="PROSITE" id="PS50850">
    <property type="entry name" value="MFS"/>
    <property type="match status" value="1"/>
</dbReference>
<name>A0A1R1YK90_9FUNG</name>
<comment type="caution">
    <text evidence="10">The sequence shown here is derived from an EMBL/GenBank/DDBJ whole genome shotgun (WGS) entry which is preliminary data.</text>
</comment>
<dbReference type="InterPro" id="IPR001958">
    <property type="entry name" value="Tet-R_TetA/multi-R_MdtG-like"/>
</dbReference>
<keyword evidence="5 8" id="KW-1133">Transmembrane helix</keyword>
<comment type="similarity">
    <text evidence="2">Belongs to the major facilitator superfamily. Vesicular transporter family.</text>
</comment>
<dbReference type="CDD" id="cd17325">
    <property type="entry name" value="MFS_MdtG_SLC18_like"/>
    <property type="match status" value="1"/>
</dbReference>
<dbReference type="AlphaFoldDB" id="A0A1R1YK90"/>
<dbReference type="SUPFAM" id="SSF103473">
    <property type="entry name" value="MFS general substrate transporter"/>
    <property type="match status" value="1"/>
</dbReference>
<dbReference type="InterPro" id="IPR036259">
    <property type="entry name" value="MFS_trans_sf"/>
</dbReference>
<gene>
    <name evidence="10" type="ORF">AYI69_g3229</name>
</gene>
<feature type="transmembrane region" description="Helical" evidence="8">
    <location>
        <begin position="108"/>
        <end position="132"/>
    </location>
</feature>
<dbReference type="InterPro" id="IPR011701">
    <property type="entry name" value="MFS"/>
</dbReference>
<evidence type="ECO:0000256" key="7">
    <source>
        <dbReference type="SAM" id="MobiDB-lite"/>
    </source>
</evidence>
<dbReference type="PANTHER" id="PTHR23506">
    <property type="entry name" value="GH10249P"/>
    <property type="match status" value="1"/>
</dbReference>
<evidence type="ECO:0000256" key="1">
    <source>
        <dbReference type="ARBA" id="ARBA00004141"/>
    </source>
</evidence>
<dbReference type="GO" id="GO:0016020">
    <property type="term" value="C:membrane"/>
    <property type="evidence" value="ECO:0007669"/>
    <property type="project" value="UniProtKB-SubCell"/>
</dbReference>